<evidence type="ECO:0000313" key="2">
    <source>
        <dbReference type="EMBL" id="OAJ69220.1"/>
    </source>
</evidence>
<proteinExistence type="predicted"/>
<feature type="domain" description="CinA C-terminal" evidence="1">
    <location>
        <begin position="8"/>
        <end position="160"/>
    </location>
</feature>
<dbReference type="Gene3D" id="3.90.950.20">
    <property type="entry name" value="CinA-like"/>
    <property type="match status" value="1"/>
</dbReference>
<sequence length="161" mass="16420">MSATDFRSLCEQVLAHLAARNLRLVTVESCTGGMICAALTDIEGSSSVIEGGLVTYSNALKSSAAGVPADTLVRYGAVSEETARAMAEGALWHAADATVAVSVTGIAGPDGGSAEKPVGTVCFGLAVFPGKAVSERHVFSGDRAAVRNATVRHALEMILKA</sequence>
<dbReference type="Proteomes" id="UP000077786">
    <property type="component" value="Unassembled WGS sequence"/>
</dbReference>
<protein>
    <submittedName>
        <fullName evidence="2">Damage-inducible protein CinA</fullName>
    </submittedName>
</protein>
<dbReference type="NCBIfam" id="TIGR00199">
    <property type="entry name" value="PncC_domain"/>
    <property type="match status" value="1"/>
</dbReference>
<dbReference type="EMBL" id="LUTU01000001">
    <property type="protein sequence ID" value="OAJ69220.1"/>
    <property type="molecule type" value="Genomic_DNA"/>
</dbReference>
<reference evidence="2 3" key="1">
    <citation type="submission" date="2016-03" db="EMBL/GenBank/DDBJ databases">
        <title>Draft genome sequence of Gluconobacter cerinus strain CECT 9110.</title>
        <authorList>
            <person name="Sainz F."/>
            <person name="Mas A."/>
            <person name="Torija M.J."/>
        </authorList>
    </citation>
    <scope>NUCLEOTIDE SEQUENCE [LARGE SCALE GENOMIC DNA]</scope>
    <source>
        <strain evidence="2 3">CECT 9110</strain>
    </source>
</reference>
<dbReference type="InterPro" id="IPR008136">
    <property type="entry name" value="CinA_C"/>
</dbReference>
<accession>A0A1B6VPS4</accession>
<dbReference type="SUPFAM" id="SSF142433">
    <property type="entry name" value="CinA-like"/>
    <property type="match status" value="1"/>
</dbReference>
<gene>
    <name evidence="2" type="ORF">A0123_00027</name>
</gene>
<comment type="caution">
    <text evidence="2">The sequence shown here is derived from an EMBL/GenBank/DDBJ whole genome shotgun (WGS) entry which is preliminary data.</text>
</comment>
<evidence type="ECO:0000259" key="1">
    <source>
        <dbReference type="Pfam" id="PF02464"/>
    </source>
</evidence>
<name>A0A1B6VPS4_9PROT</name>
<dbReference type="OrthoDB" id="9801454at2"/>
<organism evidence="2 3">
    <name type="scientific">Gluconobacter cerinus</name>
    <dbReference type="NCBI Taxonomy" id="38307"/>
    <lineage>
        <taxon>Bacteria</taxon>
        <taxon>Pseudomonadati</taxon>
        <taxon>Pseudomonadota</taxon>
        <taxon>Alphaproteobacteria</taxon>
        <taxon>Acetobacterales</taxon>
        <taxon>Acetobacteraceae</taxon>
        <taxon>Gluconobacter</taxon>
    </lineage>
</organism>
<dbReference type="Pfam" id="PF02464">
    <property type="entry name" value="CinA"/>
    <property type="match status" value="1"/>
</dbReference>
<dbReference type="RefSeq" id="WP_064272892.1">
    <property type="nucleotide sequence ID" value="NZ_LUTU01000001.1"/>
</dbReference>
<evidence type="ECO:0000313" key="3">
    <source>
        <dbReference type="Proteomes" id="UP000077786"/>
    </source>
</evidence>
<dbReference type="AlphaFoldDB" id="A0A1B6VPS4"/>
<dbReference type="InterPro" id="IPR036653">
    <property type="entry name" value="CinA-like_C"/>
</dbReference>
<dbReference type="PATRIC" id="fig|38307.3.peg.27"/>